<feature type="region of interest" description="Disordered" evidence="1">
    <location>
        <begin position="33"/>
        <end position="55"/>
    </location>
</feature>
<evidence type="ECO:0000313" key="3">
    <source>
        <dbReference type="Proteomes" id="UP001177023"/>
    </source>
</evidence>
<dbReference type="PANTHER" id="PTHR13338:SF4">
    <property type="entry name" value="NADH DEHYDROGENASE [UBIQUINONE] 1 ALPHA SUBCOMPLEX ASSEMBLY FACTOR 4"/>
    <property type="match status" value="1"/>
</dbReference>
<accession>A0AA36DKY1</accession>
<protein>
    <submittedName>
        <fullName evidence="2">Uncharacterized protein</fullName>
    </submittedName>
</protein>
<dbReference type="EMBL" id="CATQJA010002710">
    <property type="protein sequence ID" value="CAJ0587941.1"/>
    <property type="molecule type" value="Genomic_DNA"/>
</dbReference>
<gene>
    <name evidence="2" type="ORF">MSPICULIGERA_LOCUS25894</name>
</gene>
<evidence type="ECO:0000256" key="1">
    <source>
        <dbReference type="SAM" id="MobiDB-lite"/>
    </source>
</evidence>
<dbReference type="Proteomes" id="UP001177023">
    <property type="component" value="Unassembled WGS sequence"/>
</dbReference>
<feature type="compositionally biased region" description="Basic and acidic residues" evidence="1">
    <location>
        <begin position="299"/>
        <end position="309"/>
    </location>
</feature>
<feature type="region of interest" description="Disordered" evidence="1">
    <location>
        <begin position="284"/>
        <end position="309"/>
    </location>
</feature>
<proteinExistence type="predicted"/>
<dbReference type="InterPro" id="IPR009622">
    <property type="entry name" value="NDUFAF4"/>
</dbReference>
<organism evidence="2 3">
    <name type="scientific">Mesorhabditis spiculigera</name>
    <dbReference type="NCBI Taxonomy" id="96644"/>
    <lineage>
        <taxon>Eukaryota</taxon>
        <taxon>Metazoa</taxon>
        <taxon>Ecdysozoa</taxon>
        <taxon>Nematoda</taxon>
        <taxon>Chromadorea</taxon>
        <taxon>Rhabditida</taxon>
        <taxon>Rhabditina</taxon>
        <taxon>Rhabditomorpha</taxon>
        <taxon>Rhabditoidea</taxon>
        <taxon>Rhabditidae</taxon>
        <taxon>Mesorhabditinae</taxon>
        <taxon>Mesorhabditis</taxon>
    </lineage>
</organism>
<feature type="non-terminal residue" evidence="2">
    <location>
        <position position="1"/>
    </location>
</feature>
<sequence length="309" mass="36239">MKRLWNAFGKETKSAFFQKKAVKQVEKMEKAEAISAAPHYPTEKEHRERTRNDPELKKAVGMKYEGLVDNVNKIKITSTEPPERWTKTNKDLPTRETEFAHRNDPAWEFGFYEPPHEKIPKGKLTFREALEVLRARQELADDGSTPASAKRREQAKEFLETCPAHERISMGEVDKMFEYFRPFERKDKQRVVQKQHLVQLQERIQGWPNKEDIKIPESATAYVKDGIQKAMQQDPRSVDQYQRLTDKEREEFLQAVAELRSEQKERLEKRLGDVVQMEQEFVDAVKAQRQKTTPEDAEPTEKSTEPKKP</sequence>
<dbReference type="PANTHER" id="PTHR13338">
    <property type="entry name" value="UPF0240 PROTEIN"/>
    <property type="match status" value="1"/>
</dbReference>
<reference evidence="2" key="1">
    <citation type="submission" date="2023-06" db="EMBL/GenBank/DDBJ databases">
        <authorList>
            <person name="Delattre M."/>
        </authorList>
    </citation>
    <scope>NUCLEOTIDE SEQUENCE</scope>
    <source>
        <strain evidence="2">AF72</strain>
    </source>
</reference>
<keyword evidence="3" id="KW-1185">Reference proteome</keyword>
<dbReference type="GO" id="GO:0032981">
    <property type="term" value="P:mitochondrial respiratory chain complex I assembly"/>
    <property type="evidence" value="ECO:0007669"/>
    <property type="project" value="InterPro"/>
</dbReference>
<comment type="caution">
    <text evidence="2">The sequence shown here is derived from an EMBL/GenBank/DDBJ whole genome shotgun (WGS) entry which is preliminary data.</text>
</comment>
<feature type="compositionally biased region" description="Basic and acidic residues" evidence="1">
    <location>
        <begin position="41"/>
        <end position="55"/>
    </location>
</feature>
<dbReference type="GO" id="GO:0005739">
    <property type="term" value="C:mitochondrion"/>
    <property type="evidence" value="ECO:0007669"/>
    <property type="project" value="TreeGrafter"/>
</dbReference>
<dbReference type="AlphaFoldDB" id="A0AA36DKY1"/>
<dbReference type="Pfam" id="PF06784">
    <property type="entry name" value="UPF0240"/>
    <property type="match status" value="1"/>
</dbReference>
<evidence type="ECO:0000313" key="2">
    <source>
        <dbReference type="EMBL" id="CAJ0587941.1"/>
    </source>
</evidence>
<name>A0AA36DKY1_9BILA</name>